<gene>
    <name evidence="10" type="ORF">EDC37_103124</name>
</gene>
<keyword evidence="10" id="KW-0969">Cilium</keyword>
<dbReference type="GO" id="GO:0006935">
    <property type="term" value="P:chemotaxis"/>
    <property type="evidence" value="ECO:0007669"/>
    <property type="project" value="UniProtKB-KW"/>
</dbReference>
<dbReference type="Pfam" id="PF04509">
    <property type="entry name" value="CheC"/>
    <property type="match status" value="2"/>
</dbReference>
<sequence>MADGMLSQEEIDALTKGIVPDAPEKNTPAVETQPSNSSADESQNNTALTDIEKDTLGEIGNISMGSAATTLSMLLGHKVSITTPSVSIETMADIKAHYPMPYLIVGVNYTTGITGNNILAIQAGDAAVIADLMMGGDGTNVTDELDEIRQSAVSEAMNQMMGSVSTSLSQIFNKKIDISPPQVHMVNMAVADEVSDFFAQTDPIIKISFKMEVEGIIDSEIMQILPVEVSKELVKNLTEAASNMGSKEPAAEAPATPPPAAPTPEPAPAAAQSTVASPPPIQPAGVQEPQQQAASQVHMTTSRSQNIASNVAVQPAQFTPLTVGPVPVNNANIGLILDVPLNITVELGSTKKSIRDILELSSGSVIELDKLAGEPVDVLVNGKLLAKGEVVVIDENFGVRITDIASPMERAKNLS</sequence>
<comment type="similarity">
    <text evidence="2">Belongs to the FliN/MopA/SpaO family.</text>
</comment>
<dbReference type="InterPro" id="IPR012826">
    <property type="entry name" value="FliN"/>
</dbReference>
<accession>A0A4R3KCK0</accession>
<dbReference type="PANTHER" id="PTHR43484:SF1">
    <property type="entry name" value="FLAGELLAR MOTOR SWITCH PROTEIN FLIN"/>
    <property type="match status" value="1"/>
</dbReference>
<evidence type="ECO:0000256" key="5">
    <source>
        <dbReference type="ARBA" id="ARBA00022779"/>
    </source>
</evidence>
<dbReference type="RefSeq" id="WP_132547686.1">
    <property type="nucleotide sequence ID" value="NZ_SMAA01000003.1"/>
</dbReference>
<evidence type="ECO:0000256" key="7">
    <source>
        <dbReference type="SAM" id="MobiDB-lite"/>
    </source>
</evidence>
<evidence type="ECO:0000256" key="3">
    <source>
        <dbReference type="ARBA" id="ARBA00022475"/>
    </source>
</evidence>
<name>A0A4R3KCK0_9FIRM</name>
<evidence type="ECO:0000256" key="4">
    <source>
        <dbReference type="ARBA" id="ARBA00022500"/>
    </source>
</evidence>
<keyword evidence="4" id="KW-0145">Chemotaxis</keyword>
<keyword evidence="10" id="KW-0282">Flagellum</keyword>
<feature type="region of interest" description="Disordered" evidence="7">
    <location>
        <begin position="1"/>
        <end position="46"/>
    </location>
</feature>
<dbReference type="NCBIfam" id="NF005995">
    <property type="entry name" value="PRK08119.1"/>
    <property type="match status" value="1"/>
</dbReference>
<dbReference type="Gene3D" id="2.30.330.10">
    <property type="entry name" value="SpoA-like"/>
    <property type="match status" value="1"/>
</dbReference>
<keyword evidence="11" id="KW-1185">Reference proteome</keyword>
<feature type="domain" description="CheC-like protein" evidence="9">
    <location>
        <begin position="51"/>
        <end position="88"/>
    </location>
</feature>
<keyword evidence="6" id="KW-0472">Membrane</keyword>
<keyword evidence="3" id="KW-1003">Cell membrane</keyword>
<proteinExistence type="inferred from homology"/>
<dbReference type="AlphaFoldDB" id="A0A4R3KCK0"/>
<dbReference type="EMBL" id="SMAA01000003">
    <property type="protein sequence ID" value="TCS80954.1"/>
    <property type="molecule type" value="Genomic_DNA"/>
</dbReference>
<dbReference type="InterPro" id="IPR036429">
    <property type="entry name" value="SpoA-like_sf"/>
</dbReference>
<dbReference type="GO" id="GO:0009425">
    <property type="term" value="C:bacterial-type flagellum basal body"/>
    <property type="evidence" value="ECO:0007669"/>
    <property type="project" value="InterPro"/>
</dbReference>
<evidence type="ECO:0000313" key="11">
    <source>
        <dbReference type="Proteomes" id="UP000295188"/>
    </source>
</evidence>
<dbReference type="Proteomes" id="UP000295188">
    <property type="component" value="Unassembled WGS sequence"/>
</dbReference>
<evidence type="ECO:0000256" key="2">
    <source>
        <dbReference type="ARBA" id="ARBA00009226"/>
    </source>
</evidence>
<dbReference type="InterPro" id="IPR028976">
    <property type="entry name" value="CheC-like_sf"/>
</dbReference>
<dbReference type="SUPFAM" id="SSF101801">
    <property type="entry name" value="Surface presentation of antigens (SPOA)"/>
    <property type="match status" value="1"/>
</dbReference>
<dbReference type="Gene3D" id="3.40.1550.10">
    <property type="entry name" value="CheC-like"/>
    <property type="match status" value="1"/>
</dbReference>
<keyword evidence="10" id="KW-0966">Cell projection</keyword>
<dbReference type="PANTHER" id="PTHR43484">
    <property type="match status" value="1"/>
</dbReference>
<protein>
    <submittedName>
        <fullName evidence="10">Flagellar motor switch protein FliN/FliY</fullName>
    </submittedName>
</protein>
<organism evidence="10 11">
    <name type="scientific">Pectinatus cerevisiiphilus</name>
    <dbReference type="NCBI Taxonomy" id="86956"/>
    <lineage>
        <taxon>Bacteria</taxon>
        <taxon>Bacillati</taxon>
        <taxon>Bacillota</taxon>
        <taxon>Negativicutes</taxon>
        <taxon>Selenomonadales</taxon>
        <taxon>Selenomonadaceae</taxon>
        <taxon>Pectinatus</taxon>
    </lineage>
</organism>
<dbReference type="InterPro" id="IPR007597">
    <property type="entry name" value="CheC"/>
</dbReference>
<feature type="region of interest" description="Disordered" evidence="7">
    <location>
        <begin position="241"/>
        <end position="294"/>
    </location>
</feature>
<evidence type="ECO:0000256" key="6">
    <source>
        <dbReference type="ARBA" id="ARBA00023136"/>
    </source>
</evidence>
<dbReference type="GO" id="GO:0003774">
    <property type="term" value="F:cytoskeletal motor activity"/>
    <property type="evidence" value="ECO:0007669"/>
    <property type="project" value="InterPro"/>
</dbReference>
<evidence type="ECO:0000313" key="10">
    <source>
        <dbReference type="EMBL" id="TCS80954.1"/>
    </source>
</evidence>
<feature type="domain" description="Flagellar motor switch protein FliN-like C-terminal" evidence="8">
    <location>
        <begin position="336"/>
        <end position="405"/>
    </location>
</feature>
<feature type="domain" description="CheC-like protein" evidence="9">
    <location>
        <begin position="150"/>
        <end position="184"/>
    </location>
</feature>
<comment type="subcellular location">
    <subcellularLocation>
        <location evidence="1">Cell membrane</location>
        <topology evidence="1">Peripheral membrane protein</topology>
        <orientation evidence="1">Cytoplasmic side</orientation>
    </subcellularLocation>
</comment>
<dbReference type="Pfam" id="PF01052">
    <property type="entry name" value="FliMN_C"/>
    <property type="match status" value="1"/>
</dbReference>
<keyword evidence="5" id="KW-0283">Flagellar rotation</keyword>
<dbReference type="InterPro" id="IPR001172">
    <property type="entry name" value="FliN_T3SS_HrcQb"/>
</dbReference>
<feature type="compositionally biased region" description="Pro residues" evidence="7">
    <location>
        <begin position="255"/>
        <end position="267"/>
    </location>
</feature>
<evidence type="ECO:0000256" key="1">
    <source>
        <dbReference type="ARBA" id="ARBA00004413"/>
    </source>
</evidence>
<dbReference type="PRINTS" id="PR00956">
    <property type="entry name" value="FLGMOTORFLIN"/>
</dbReference>
<comment type="caution">
    <text evidence="10">The sequence shown here is derived from an EMBL/GenBank/DDBJ whole genome shotgun (WGS) entry which is preliminary data.</text>
</comment>
<feature type="compositionally biased region" description="Polar residues" evidence="7">
    <location>
        <begin position="29"/>
        <end position="46"/>
    </location>
</feature>
<dbReference type="SUPFAM" id="SSF103039">
    <property type="entry name" value="CheC-like"/>
    <property type="match status" value="1"/>
</dbReference>
<evidence type="ECO:0000259" key="8">
    <source>
        <dbReference type="Pfam" id="PF01052"/>
    </source>
</evidence>
<dbReference type="GO" id="GO:0005886">
    <property type="term" value="C:plasma membrane"/>
    <property type="evidence" value="ECO:0007669"/>
    <property type="project" value="UniProtKB-SubCell"/>
</dbReference>
<dbReference type="NCBIfam" id="TIGR02480">
    <property type="entry name" value="fliN"/>
    <property type="match status" value="1"/>
</dbReference>
<dbReference type="GO" id="GO:0016787">
    <property type="term" value="F:hydrolase activity"/>
    <property type="evidence" value="ECO:0007669"/>
    <property type="project" value="InterPro"/>
</dbReference>
<dbReference type="InterPro" id="IPR001543">
    <property type="entry name" value="FliN-like_C"/>
</dbReference>
<dbReference type="GO" id="GO:0071973">
    <property type="term" value="P:bacterial-type flagellum-dependent cell motility"/>
    <property type="evidence" value="ECO:0007669"/>
    <property type="project" value="InterPro"/>
</dbReference>
<dbReference type="CDD" id="cd17907">
    <property type="entry name" value="FliY_FliN-Y"/>
    <property type="match status" value="1"/>
</dbReference>
<dbReference type="InterPro" id="IPR051469">
    <property type="entry name" value="FliN/MopA/SpaO"/>
</dbReference>
<reference evidence="10 11" key="1">
    <citation type="submission" date="2019-03" db="EMBL/GenBank/DDBJ databases">
        <title>Genomic Encyclopedia of Type Strains, Phase IV (KMG-IV): sequencing the most valuable type-strain genomes for metagenomic binning, comparative biology and taxonomic classification.</title>
        <authorList>
            <person name="Goeker M."/>
        </authorList>
    </citation>
    <scope>NUCLEOTIDE SEQUENCE [LARGE SCALE GENOMIC DNA]</scope>
    <source>
        <strain evidence="10 11">DSM 20467</strain>
    </source>
</reference>
<evidence type="ECO:0000259" key="9">
    <source>
        <dbReference type="Pfam" id="PF04509"/>
    </source>
</evidence>
<dbReference type="OrthoDB" id="9773459at2"/>